<comment type="caution">
    <text evidence="2">The sequence shown here is derived from an EMBL/GenBank/DDBJ whole genome shotgun (WGS) entry which is preliminary data.</text>
</comment>
<protein>
    <submittedName>
        <fullName evidence="2">Uncharacterized protein</fullName>
    </submittedName>
</protein>
<keyword evidence="1" id="KW-0472">Membrane</keyword>
<organism evidence="2 3">
    <name type="scientific">Pseudomonas syringae pv. maculicola</name>
    <dbReference type="NCBI Taxonomy" id="59511"/>
    <lineage>
        <taxon>Bacteria</taxon>
        <taxon>Pseudomonadati</taxon>
        <taxon>Pseudomonadota</taxon>
        <taxon>Gammaproteobacteria</taxon>
        <taxon>Pseudomonadales</taxon>
        <taxon>Pseudomonadaceae</taxon>
        <taxon>Pseudomonas</taxon>
    </lineage>
</organism>
<gene>
    <name evidence="2" type="ORF">APX70_03964</name>
</gene>
<proteinExistence type="predicted"/>
<keyword evidence="1" id="KW-1133">Transmembrane helix</keyword>
<dbReference type="AlphaFoldDB" id="A0A3M2Z8R6"/>
<keyword evidence="1" id="KW-0812">Transmembrane</keyword>
<evidence type="ECO:0000256" key="1">
    <source>
        <dbReference type="SAM" id="Phobius"/>
    </source>
</evidence>
<feature type="transmembrane region" description="Helical" evidence="1">
    <location>
        <begin position="64"/>
        <end position="83"/>
    </location>
</feature>
<evidence type="ECO:0000313" key="2">
    <source>
        <dbReference type="EMBL" id="RML84600.1"/>
    </source>
</evidence>
<sequence>MYQINTVCPMQALTCSLGIGISMLPLVLPSRTIGSNLGSSWPLIAQHSVIGVASMCVKAMLAEVPSIASIGYSTLLFVAYSIVG</sequence>
<evidence type="ECO:0000313" key="3">
    <source>
        <dbReference type="Proteomes" id="UP000282378"/>
    </source>
</evidence>
<dbReference type="EMBL" id="RBNL01001892">
    <property type="protein sequence ID" value="RML84600.1"/>
    <property type="molecule type" value="Genomic_DNA"/>
</dbReference>
<feature type="transmembrane region" description="Helical" evidence="1">
    <location>
        <begin position="12"/>
        <end position="28"/>
    </location>
</feature>
<name>A0A3M2Z8R6_PSEYM</name>
<accession>A0A3M2Z8R6</accession>
<dbReference type="Proteomes" id="UP000282378">
    <property type="component" value="Unassembled WGS sequence"/>
</dbReference>
<reference evidence="2 3" key="1">
    <citation type="submission" date="2018-08" db="EMBL/GenBank/DDBJ databases">
        <title>Recombination of ecologically and evolutionarily significant loci maintains genetic cohesion in the Pseudomonas syringae species complex.</title>
        <authorList>
            <person name="Dillon M."/>
            <person name="Thakur S."/>
            <person name="Almeida R.N.D."/>
            <person name="Weir B.S."/>
            <person name="Guttman D.S."/>
        </authorList>
    </citation>
    <scope>NUCLEOTIDE SEQUENCE [LARGE SCALE GENOMIC DNA]</scope>
    <source>
        <strain evidence="2 3">88_10</strain>
    </source>
</reference>